<keyword evidence="4" id="KW-1185">Reference proteome</keyword>
<dbReference type="Proteomes" id="UP000002218">
    <property type="component" value="Chromosome"/>
</dbReference>
<gene>
    <name evidence="3" type="ordered locus">Namu_1010</name>
</gene>
<dbReference type="RefSeq" id="WP_015746333.1">
    <property type="nucleotide sequence ID" value="NC_013235.1"/>
</dbReference>
<evidence type="ECO:0000256" key="1">
    <source>
        <dbReference type="ARBA" id="ARBA00005254"/>
    </source>
</evidence>
<proteinExistence type="inferred from homology"/>
<accession>C8XBF7</accession>
<dbReference type="CDD" id="cd03453">
    <property type="entry name" value="SAV4209_like"/>
    <property type="match status" value="1"/>
</dbReference>
<evidence type="ECO:0000313" key="4">
    <source>
        <dbReference type="Proteomes" id="UP000002218"/>
    </source>
</evidence>
<dbReference type="KEGG" id="nml:Namu_1010"/>
<dbReference type="OrthoDB" id="9800237at2"/>
<dbReference type="PANTHER" id="PTHR43841">
    <property type="entry name" value="3-HYDROXYACYL-THIOESTER DEHYDRATASE HTDX-RELATED"/>
    <property type="match status" value="1"/>
</dbReference>
<dbReference type="SUPFAM" id="SSF54637">
    <property type="entry name" value="Thioesterase/thiol ester dehydrase-isomerase"/>
    <property type="match status" value="1"/>
</dbReference>
<dbReference type="Gene3D" id="3.10.129.10">
    <property type="entry name" value="Hotdog Thioesterase"/>
    <property type="match status" value="1"/>
</dbReference>
<reference evidence="3 4" key="2">
    <citation type="journal article" date="2010" name="Stand. Genomic Sci.">
        <title>Complete genome sequence of Nakamurella multipartita type strain (Y-104).</title>
        <authorList>
            <person name="Tice H."/>
            <person name="Mayilraj S."/>
            <person name="Sims D."/>
            <person name="Lapidus A."/>
            <person name="Nolan M."/>
            <person name="Lucas S."/>
            <person name="Glavina Del Rio T."/>
            <person name="Copeland A."/>
            <person name="Cheng J.F."/>
            <person name="Meincke L."/>
            <person name="Bruce D."/>
            <person name="Goodwin L."/>
            <person name="Pitluck S."/>
            <person name="Ivanova N."/>
            <person name="Mavromatis K."/>
            <person name="Ovchinnikova G."/>
            <person name="Pati A."/>
            <person name="Chen A."/>
            <person name="Palaniappan K."/>
            <person name="Land M."/>
            <person name="Hauser L."/>
            <person name="Chang Y.J."/>
            <person name="Jeffries C.D."/>
            <person name="Detter J.C."/>
            <person name="Brettin T."/>
            <person name="Rohde M."/>
            <person name="Goker M."/>
            <person name="Bristow J."/>
            <person name="Eisen J.A."/>
            <person name="Markowitz V."/>
            <person name="Hugenholtz P."/>
            <person name="Kyrpides N.C."/>
            <person name="Klenk H.P."/>
            <person name="Chen F."/>
        </authorList>
    </citation>
    <scope>NUCLEOTIDE SEQUENCE [LARGE SCALE GENOMIC DNA]</scope>
    <source>
        <strain evidence="4">ATCC 700099 / DSM 44233 / CIP 104796 / JCM 9543 / NBRC 105858 / Y-104</strain>
    </source>
</reference>
<dbReference type="InterPro" id="IPR002539">
    <property type="entry name" value="MaoC-like_dom"/>
</dbReference>
<sequence>MSLVPKFESVSVGDELAPLTMTVDRARLVRYAGASSDFNRIHWSESTAAAVGLPGILAHGMLTMALAGRVVTNWVGDPGAVLEFGTRFTRPVFVPDDAEGATIDFTAAVRALDADARTAQVDITAKYNGQTVLGRARATVALS</sequence>
<protein>
    <submittedName>
        <fullName evidence="3">MaoC domain protein dehydratase</fullName>
    </submittedName>
</protein>
<dbReference type="InParanoid" id="C8XBF7"/>
<dbReference type="PANTHER" id="PTHR43841:SF3">
    <property type="entry name" value="(3R)-HYDROXYACYL-ACP DEHYDRATASE SUBUNIT HADB"/>
    <property type="match status" value="1"/>
</dbReference>
<dbReference type="AlphaFoldDB" id="C8XBF7"/>
<organism evidence="3 4">
    <name type="scientific">Nakamurella multipartita (strain ATCC 700099 / DSM 44233 / CIP 104796 / JCM 9543 / NBRC 105858 / Y-104)</name>
    <name type="common">Microsphaera multipartita</name>
    <dbReference type="NCBI Taxonomy" id="479431"/>
    <lineage>
        <taxon>Bacteria</taxon>
        <taxon>Bacillati</taxon>
        <taxon>Actinomycetota</taxon>
        <taxon>Actinomycetes</taxon>
        <taxon>Nakamurellales</taxon>
        <taxon>Nakamurellaceae</taxon>
        <taxon>Nakamurella</taxon>
    </lineage>
</organism>
<dbReference type="Pfam" id="PF01575">
    <property type="entry name" value="MaoC_dehydratas"/>
    <property type="match status" value="1"/>
</dbReference>
<reference evidence="4" key="1">
    <citation type="submission" date="2009-09" db="EMBL/GenBank/DDBJ databases">
        <title>The complete genome of Nakamurella multipartita DSM 44233.</title>
        <authorList>
            <consortium name="US DOE Joint Genome Institute (JGI-PGF)"/>
            <person name="Lucas S."/>
            <person name="Copeland A."/>
            <person name="Lapidus A."/>
            <person name="Glavina del Rio T."/>
            <person name="Dalin E."/>
            <person name="Tice H."/>
            <person name="Bruce D."/>
            <person name="Goodwin L."/>
            <person name="Pitluck S."/>
            <person name="Kyrpides N."/>
            <person name="Mavromatis K."/>
            <person name="Ivanova N."/>
            <person name="Ovchinnikova G."/>
            <person name="Sims D."/>
            <person name="Meincke L."/>
            <person name="Brettin T."/>
            <person name="Detter J.C."/>
            <person name="Han C."/>
            <person name="Larimer F."/>
            <person name="Land M."/>
            <person name="Hauser L."/>
            <person name="Markowitz V."/>
            <person name="Cheng J.-F."/>
            <person name="Hugenholtz P."/>
            <person name="Woyke T."/>
            <person name="Wu D."/>
            <person name="Klenk H.-P."/>
            <person name="Eisen J.A."/>
        </authorList>
    </citation>
    <scope>NUCLEOTIDE SEQUENCE [LARGE SCALE GENOMIC DNA]</scope>
    <source>
        <strain evidence="4">ATCC 700099 / DSM 44233 / CIP 104796 / JCM 9543 / NBRC 105858 / Y-104</strain>
    </source>
</reference>
<name>C8XBF7_NAKMY</name>
<feature type="domain" description="MaoC-like" evidence="2">
    <location>
        <begin position="19"/>
        <end position="101"/>
    </location>
</feature>
<dbReference type="STRING" id="479431.Namu_1010"/>
<dbReference type="InterPro" id="IPR029069">
    <property type="entry name" value="HotDog_dom_sf"/>
</dbReference>
<evidence type="ECO:0000259" key="2">
    <source>
        <dbReference type="Pfam" id="PF01575"/>
    </source>
</evidence>
<dbReference type="HOGENOM" id="CLU_094876_4_1_11"/>
<dbReference type="EMBL" id="CP001737">
    <property type="protein sequence ID" value="ACV77419.1"/>
    <property type="molecule type" value="Genomic_DNA"/>
</dbReference>
<dbReference type="eggNOG" id="COG2030">
    <property type="taxonomic scope" value="Bacteria"/>
</dbReference>
<comment type="similarity">
    <text evidence="1">Belongs to the enoyl-CoA hydratase/isomerase family.</text>
</comment>
<evidence type="ECO:0000313" key="3">
    <source>
        <dbReference type="EMBL" id="ACV77419.1"/>
    </source>
</evidence>